<feature type="signal peptide" evidence="6">
    <location>
        <begin position="1"/>
        <end position="24"/>
    </location>
</feature>
<accession>A0A3A6QSX2</accession>
<name>A0A3A6QSX2_9VIBR</name>
<keyword evidence="3" id="KW-1003">Cell membrane</keyword>
<evidence type="ECO:0000313" key="8">
    <source>
        <dbReference type="Proteomes" id="UP000273252"/>
    </source>
</evidence>
<feature type="chain" id="PRO_5017407862" evidence="6">
    <location>
        <begin position="25"/>
        <end position="454"/>
    </location>
</feature>
<sequence length="454" mass="50903">MKWTLLLKSSVIAISILNVFSANAKLGEPEIEDLKFGFIKLTDMAPLAVAYEKGFFEDEGLYVSLEAQANWKILLDRVIDGELDGAHMLAGQPLGATIGIGTKAQIITAFSMDLNGNAITVSNDTWERMKPNIPKQDDGKPVHPIKADALKPVVESYLDEGKPFNMGMVFPVSTHNYELRYWLAAGGIHPGYYAPDSGDNSGQIDADVLLSVTPPPQMPATMEAGTIQGYCVGEPWNQQAVFKGIGTPVVTDYEIWKNNPEKVFGVSKHWAEQYPNTHIRVVKALIRAAHWLDENDNENRDEAVKILANSQYVGADAEVIASSMTGTFEYEKGDKRNLPDFNVFFRHNATYPYYSDAIWYLTQMRRWGQISTPKPDEWYMNIAKEVYRPEIYQQAAKALIEDGKLSQNAFPDFDNENGFRAPQTHFIDNVVYDGHKPNQYLEKFTIGLKGSDKT</sequence>
<reference evidence="7 8" key="1">
    <citation type="submission" date="2018-08" db="EMBL/GenBank/DDBJ databases">
        <title>Vibrio isolated from the Eastern China Marginal Seas.</title>
        <authorList>
            <person name="Li Y."/>
        </authorList>
    </citation>
    <scope>NUCLEOTIDE SEQUENCE [LARGE SCALE GENOMIC DNA]</scope>
    <source>
        <strain evidence="7 8">BEI233</strain>
    </source>
</reference>
<dbReference type="PANTHER" id="PTHR30024">
    <property type="entry name" value="ALIPHATIC SULFONATES-BINDING PROTEIN-RELATED"/>
    <property type="match status" value="1"/>
</dbReference>
<comment type="caution">
    <text evidence="7">The sequence shown here is derived from an EMBL/GenBank/DDBJ whole genome shotgun (WGS) entry which is preliminary data.</text>
</comment>
<dbReference type="OrthoDB" id="9815454at2"/>
<evidence type="ECO:0000256" key="6">
    <source>
        <dbReference type="SAM" id="SignalP"/>
    </source>
</evidence>
<protein>
    <submittedName>
        <fullName evidence="7">Nitrate ABC transporter substrate-binding protein</fullName>
    </submittedName>
</protein>
<dbReference type="GO" id="GO:0012505">
    <property type="term" value="C:endomembrane system"/>
    <property type="evidence" value="ECO:0007669"/>
    <property type="project" value="UniProtKB-SubCell"/>
</dbReference>
<evidence type="ECO:0000256" key="1">
    <source>
        <dbReference type="ARBA" id="ARBA00004308"/>
    </source>
</evidence>
<gene>
    <name evidence="7" type="ORF">DZ860_10925</name>
</gene>
<keyword evidence="6" id="KW-0732">Signal</keyword>
<evidence type="ECO:0000256" key="4">
    <source>
        <dbReference type="ARBA" id="ARBA00022519"/>
    </source>
</evidence>
<dbReference type="RefSeq" id="WP_120031169.1">
    <property type="nucleotide sequence ID" value="NZ_QVMU01000008.1"/>
</dbReference>
<comment type="subcellular location">
    <subcellularLocation>
        <location evidence="1">Endomembrane system</location>
    </subcellularLocation>
</comment>
<dbReference type="SUPFAM" id="SSF53850">
    <property type="entry name" value="Periplasmic binding protein-like II"/>
    <property type="match status" value="1"/>
</dbReference>
<dbReference type="Proteomes" id="UP000273252">
    <property type="component" value="Unassembled WGS sequence"/>
</dbReference>
<dbReference type="InterPro" id="IPR044527">
    <property type="entry name" value="NrtA/CpmA_ABC-bd_dom"/>
</dbReference>
<dbReference type="AlphaFoldDB" id="A0A3A6QSX2"/>
<dbReference type="CDD" id="cd13553">
    <property type="entry name" value="PBP2_NrtA_CpmA_like"/>
    <property type="match status" value="1"/>
</dbReference>
<keyword evidence="4" id="KW-0997">Cell inner membrane</keyword>
<evidence type="ECO:0000256" key="3">
    <source>
        <dbReference type="ARBA" id="ARBA00022475"/>
    </source>
</evidence>
<evidence type="ECO:0000256" key="5">
    <source>
        <dbReference type="ARBA" id="ARBA00023136"/>
    </source>
</evidence>
<proteinExistence type="predicted"/>
<keyword evidence="2" id="KW-0813">Transport</keyword>
<dbReference type="EMBL" id="QVMU01000008">
    <property type="protein sequence ID" value="RJX71446.1"/>
    <property type="molecule type" value="Genomic_DNA"/>
</dbReference>
<keyword evidence="8" id="KW-1185">Reference proteome</keyword>
<evidence type="ECO:0000313" key="7">
    <source>
        <dbReference type="EMBL" id="RJX71446.1"/>
    </source>
</evidence>
<dbReference type="Pfam" id="PF13379">
    <property type="entry name" value="NMT1_2"/>
    <property type="match status" value="1"/>
</dbReference>
<dbReference type="Gene3D" id="3.40.190.10">
    <property type="entry name" value="Periplasmic binding protein-like II"/>
    <property type="match status" value="2"/>
</dbReference>
<evidence type="ECO:0000256" key="2">
    <source>
        <dbReference type="ARBA" id="ARBA00022448"/>
    </source>
</evidence>
<dbReference type="PANTHER" id="PTHR30024:SF43">
    <property type="entry name" value="BLL4572 PROTEIN"/>
    <property type="match status" value="1"/>
</dbReference>
<keyword evidence="5" id="KW-0472">Membrane</keyword>
<organism evidence="7 8">
    <name type="scientific">Vibrio sinensis</name>
    <dbReference type="NCBI Taxonomy" id="2302434"/>
    <lineage>
        <taxon>Bacteria</taxon>
        <taxon>Pseudomonadati</taxon>
        <taxon>Pseudomonadota</taxon>
        <taxon>Gammaproteobacteria</taxon>
        <taxon>Vibrionales</taxon>
        <taxon>Vibrionaceae</taxon>
        <taxon>Vibrio</taxon>
    </lineage>
</organism>